<evidence type="ECO:0000313" key="4">
    <source>
        <dbReference type="EMBL" id="MFD1783979.1"/>
    </source>
</evidence>
<evidence type="ECO:0000313" key="5">
    <source>
        <dbReference type="Proteomes" id="UP001597237"/>
    </source>
</evidence>
<name>A0ABW4N1W9_9CAUL</name>
<dbReference type="RefSeq" id="WP_377282833.1">
    <property type="nucleotide sequence ID" value="NZ_JBHRSI010000008.1"/>
</dbReference>
<dbReference type="Pfam" id="PF08445">
    <property type="entry name" value="FR47"/>
    <property type="match status" value="1"/>
</dbReference>
<dbReference type="Proteomes" id="UP001597237">
    <property type="component" value="Unassembled WGS sequence"/>
</dbReference>
<proteinExistence type="predicted"/>
<sequence length="227" mass="23982">MSLAHPLDRPAWSALTGRWSDLTLAHGGARRLAPEFGLFAAAPDAGAASLADLGALVRAHGEVGLMESEAWPAAPGTTATNAVCWQMVAQSPPPASDPGFEIVPLTDADAPQMLELATLTKPGPFFSRTHELAEFIGVKVGGRLVAMAGERMRTAGFSEVSAVCTHPDHRGRGYAAALMSRVAERILARGETPFLHTYADNAGAIALYERLGFAFRREIILTLLAPA</sequence>
<dbReference type="InterPro" id="IPR016181">
    <property type="entry name" value="Acyl_CoA_acyltransferase"/>
</dbReference>
<dbReference type="Gene3D" id="3.40.630.30">
    <property type="match status" value="1"/>
</dbReference>
<keyword evidence="5" id="KW-1185">Reference proteome</keyword>
<dbReference type="InterPro" id="IPR000182">
    <property type="entry name" value="GNAT_dom"/>
</dbReference>
<organism evidence="4 5">
    <name type="scientific">Phenylobacterium terrae</name>
    <dbReference type="NCBI Taxonomy" id="2665495"/>
    <lineage>
        <taxon>Bacteria</taxon>
        <taxon>Pseudomonadati</taxon>
        <taxon>Pseudomonadota</taxon>
        <taxon>Alphaproteobacteria</taxon>
        <taxon>Caulobacterales</taxon>
        <taxon>Caulobacteraceae</taxon>
        <taxon>Phenylobacterium</taxon>
    </lineage>
</organism>
<keyword evidence="2" id="KW-0012">Acyltransferase</keyword>
<gene>
    <name evidence="4" type="ORF">ACFSC0_11290</name>
</gene>
<feature type="domain" description="N-acetyltransferase" evidence="3">
    <location>
        <begin position="100"/>
        <end position="227"/>
    </location>
</feature>
<protein>
    <submittedName>
        <fullName evidence="4">GNAT family N-acetyltransferase</fullName>
    </submittedName>
</protein>
<dbReference type="EMBL" id="JBHUEY010000001">
    <property type="protein sequence ID" value="MFD1783979.1"/>
    <property type="molecule type" value="Genomic_DNA"/>
</dbReference>
<dbReference type="InterPro" id="IPR013653">
    <property type="entry name" value="GCN5-like_dom"/>
</dbReference>
<dbReference type="SUPFAM" id="SSF55729">
    <property type="entry name" value="Acyl-CoA N-acyltransferases (Nat)"/>
    <property type="match status" value="1"/>
</dbReference>
<evidence type="ECO:0000256" key="1">
    <source>
        <dbReference type="ARBA" id="ARBA00022679"/>
    </source>
</evidence>
<dbReference type="PROSITE" id="PS51186">
    <property type="entry name" value="GNAT"/>
    <property type="match status" value="1"/>
</dbReference>
<dbReference type="PANTHER" id="PTHR43420">
    <property type="entry name" value="ACETYLTRANSFERASE"/>
    <property type="match status" value="1"/>
</dbReference>
<dbReference type="CDD" id="cd04301">
    <property type="entry name" value="NAT_SF"/>
    <property type="match status" value="1"/>
</dbReference>
<dbReference type="InterPro" id="IPR050680">
    <property type="entry name" value="YpeA/RimI_acetyltransf"/>
</dbReference>
<evidence type="ECO:0000259" key="3">
    <source>
        <dbReference type="PROSITE" id="PS51186"/>
    </source>
</evidence>
<reference evidence="5" key="1">
    <citation type="journal article" date="2019" name="Int. J. Syst. Evol. Microbiol.">
        <title>The Global Catalogue of Microorganisms (GCM) 10K type strain sequencing project: providing services to taxonomists for standard genome sequencing and annotation.</title>
        <authorList>
            <consortium name="The Broad Institute Genomics Platform"/>
            <consortium name="The Broad Institute Genome Sequencing Center for Infectious Disease"/>
            <person name="Wu L."/>
            <person name="Ma J."/>
        </authorList>
    </citation>
    <scope>NUCLEOTIDE SEQUENCE [LARGE SCALE GENOMIC DNA]</scope>
    <source>
        <strain evidence="5">DFY28</strain>
    </source>
</reference>
<comment type="caution">
    <text evidence="4">The sequence shown here is derived from an EMBL/GenBank/DDBJ whole genome shotgun (WGS) entry which is preliminary data.</text>
</comment>
<keyword evidence="1" id="KW-0808">Transferase</keyword>
<dbReference type="PANTHER" id="PTHR43420:SF3">
    <property type="entry name" value="N-ACETYLTRANSFERASE DOMAIN-CONTAINING PROTEIN"/>
    <property type="match status" value="1"/>
</dbReference>
<accession>A0ABW4N1W9</accession>
<evidence type="ECO:0000256" key="2">
    <source>
        <dbReference type="ARBA" id="ARBA00023315"/>
    </source>
</evidence>